<keyword evidence="1" id="KW-0812">Transmembrane</keyword>
<gene>
    <name evidence="2" type="ORF">SYGMH1_69</name>
</gene>
<reference evidence="2 3" key="1">
    <citation type="submission" date="2021-04" db="EMBL/GenBank/DDBJ databases">
        <authorList>
            <person name="Wang Z."/>
        </authorList>
    </citation>
    <scope>NUCLEOTIDE SEQUENCE [LARGE SCALE GENOMIC DNA]</scope>
</reference>
<protein>
    <submittedName>
        <fullName evidence="2">Uncharacterized protein</fullName>
    </submittedName>
</protein>
<dbReference type="Proteomes" id="UP000679437">
    <property type="component" value="Segment"/>
</dbReference>
<keyword evidence="1" id="KW-0472">Membrane</keyword>
<evidence type="ECO:0000256" key="1">
    <source>
        <dbReference type="SAM" id="Phobius"/>
    </source>
</evidence>
<evidence type="ECO:0000313" key="2">
    <source>
        <dbReference type="EMBL" id="QUD16400.1"/>
    </source>
</evidence>
<organism evidence="2 3">
    <name type="scientific">Escherichia phage vB_EcoM_SYGMH1</name>
    <dbReference type="NCBI Taxonomy" id="2829846"/>
    <lineage>
        <taxon>Viruses</taxon>
        <taxon>Duplodnaviria</taxon>
        <taxon>Heunggongvirae</taxon>
        <taxon>Uroviricota</taxon>
        <taxon>Caudoviricetes</taxon>
        <taxon>Vequintavirinae</taxon>
        <taxon>Vequintavirus</taxon>
        <taxon>Vequintavirus SYGMH1</taxon>
        <taxon>Vequintavirus FV3</taxon>
    </lineage>
</organism>
<sequence>MTEIIISTAGYVFLTIIALIILVVVYGFVILPILETFSLCRCWRKAYGPQPWKDWPHLLRIAFSYAYDHSSSACITGYHAHNWNWEGLGRWNVTKTIPLRMYKGKGGIDGNTC</sequence>
<dbReference type="EMBL" id="MW883061">
    <property type="protein sequence ID" value="QUD16400.1"/>
    <property type="molecule type" value="Genomic_DNA"/>
</dbReference>
<proteinExistence type="predicted"/>
<keyword evidence="3" id="KW-1185">Reference proteome</keyword>
<evidence type="ECO:0000313" key="3">
    <source>
        <dbReference type="Proteomes" id="UP000679437"/>
    </source>
</evidence>
<feature type="transmembrane region" description="Helical" evidence="1">
    <location>
        <begin position="12"/>
        <end position="34"/>
    </location>
</feature>
<keyword evidence="1" id="KW-1133">Transmembrane helix</keyword>
<accession>A0A8T8IW42</accession>
<name>A0A8T8IW42_9CAUD</name>